<feature type="transmembrane region" description="Helical" evidence="7">
    <location>
        <begin position="152"/>
        <end position="170"/>
    </location>
</feature>
<feature type="transmembrane region" description="Helical" evidence="7">
    <location>
        <begin position="51"/>
        <end position="77"/>
    </location>
</feature>
<dbReference type="PANTHER" id="PTHR10010">
    <property type="entry name" value="SOLUTE CARRIER FAMILY 34 SODIUM PHOSPHATE , MEMBER 2-RELATED"/>
    <property type="match status" value="1"/>
</dbReference>
<keyword evidence="6" id="KW-0175">Coiled coil</keyword>
<evidence type="ECO:0000256" key="6">
    <source>
        <dbReference type="SAM" id="Coils"/>
    </source>
</evidence>
<name>A0A1M6BVN1_BUTFI</name>
<gene>
    <name evidence="9" type="ORF">SAMN02745229_03229</name>
</gene>
<feature type="domain" description="PhoU" evidence="8">
    <location>
        <begin position="367"/>
        <end position="450"/>
    </location>
</feature>
<dbReference type="OrthoDB" id="9763003at2"/>
<accession>A0A1M6BVN1</accession>
<keyword evidence="2" id="KW-1003">Cell membrane</keyword>
<feature type="transmembrane region" description="Helical" evidence="7">
    <location>
        <begin position="89"/>
        <end position="108"/>
    </location>
</feature>
<evidence type="ECO:0000256" key="3">
    <source>
        <dbReference type="ARBA" id="ARBA00022692"/>
    </source>
</evidence>
<dbReference type="EMBL" id="FQXK01000032">
    <property type="protein sequence ID" value="SHI52717.1"/>
    <property type="molecule type" value="Genomic_DNA"/>
</dbReference>
<comment type="subcellular location">
    <subcellularLocation>
        <location evidence="1">Cell membrane</location>
        <topology evidence="1">Multi-pass membrane protein</topology>
    </subcellularLocation>
</comment>
<dbReference type="InterPro" id="IPR026022">
    <property type="entry name" value="PhoU_dom"/>
</dbReference>
<dbReference type="Proteomes" id="UP000184278">
    <property type="component" value="Unassembled WGS sequence"/>
</dbReference>
<feature type="transmembrane region" description="Helical" evidence="7">
    <location>
        <begin position="120"/>
        <end position="140"/>
    </location>
</feature>
<keyword evidence="10" id="KW-1185">Reference proteome</keyword>
<evidence type="ECO:0000259" key="8">
    <source>
        <dbReference type="Pfam" id="PF01895"/>
    </source>
</evidence>
<feature type="domain" description="PhoU" evidence="8">
    <location>
        <begin position="473"/>
        <end position="553"/>
    </location>
</feature>
<dbReference type="InterPro" id="IPR038078">
    <property type="entry name" value="PhoU-like_sf"/>
</dbReference>
<dbReference type="GeneID" id="89511704"/>
<keyword evidence="4 7" id="KW-1133">Transmembrane helix</keyword>
<dbReference type="GO" id="GO:0005436">
    <property type="term" value="F:sodium:phosphate symporter activity"/>
    <property type="evidence" value="ECO:0007669"/>
    <property type="project" value="InterPro"/>
</dbReference>
<feature type="coiled-coil region" evidence="6">
    <location>
        <begin position="386"/>
        <end position="413"/>
    </location>
</feature>
<organism evidence="9 10">
    <name type="scientific">Butyrivibrio fibrisolvens DSM 3071</name>
    <dbReference type="NCBI Taxonomy" id="1121131"/>
    <lineage>
        <taxon>Bacteria</taxon>
        <taxon>Bacillati</taxon>
        <taxon>Bacillota</taxon>
        <taxon>Clostridia</taxon>
        <taxon>Lachnospirales</taxon>
        <taxon>Lachnospiraceae</taxon>
        <taxon>Butyrivibrio</taxon>
    </lineage>
</organism>
<dbReference type="GO" id="GO:0005886">
    <property type="term" value="C:plasma membrane"/>
    <property type="evidence" value="ECO:0007669"/>
    <property type="project" value="UniProtKB-SubCell"/>
</dbReference>
<proteinExistence type="predicted"/>
<keyword evidence="3 7" id="KW-0812">Transmembrane</keyword>
<sequence length="669" mass="74309">MNTTELFELIAGIVGGLAMFLYGMNIMSGGLTKAAGGKLESALAKVTSRRWIAYFFGIGITALVQSSSASTVMVVGLVNSGIMQLSQSVNVILGANLGTTVTAWILSLNGIEGGNFFTNLLKPTSFTPFLALIGIVLLMFNKSEKRKNIGTVLLGFSVLMFGMNMMSEAVAPLKESVEFQNFLRSFSNPIIGFIIGMAFTMIIQSSAGTIGVVQTFAGEGMMTYGMCIPVVMGAEVGTCITAILSSVGAGKNGKRTALMHLYFNVIKAGTFMVGFYLLNAFLHFAFLDDVASYSGPAIIHTLVNLVASPLMVPISGVLVAMALRTIPIDEREQQELEESRGITTLDDRFLSNPPFALEQARNATVMMENLAEKSLFLAMELIEEFDMEKVSNVEHLEKEIDRYEDQLDTYLMKVSQHHLAPEDNHTLSVLLHTISDFERISDHALNIAQVAQRMYENERQFSSKATEEVKVFADAVKEIVSTTFKSFENNDIRLAKTVEPLEEVIDGLHMEVKRRHVRRLRKGKCTVDLGFDLSDIGTDFERIADHCSNIAAAIIQVSEDGFDTHGYLEMVRAEKNREFEQAVFYFESKYSLPKMKKADVMEEDRIDTTFKEDHPVLVDLNVLDETEAKKAVKIEDAAADDFDKTLDNLFKEKDKKKNKDKKKDKKKKK</sequence>
<dbReference type="STRING" id="1121131.SAMN02745229_03229"/>
<dbReference type="AlphaFoldDB" id="A0A1M6BVN1"/>
<evidence type="ECO:0000256" key="2">
    <source>
        <dbReference type="ARBA" id="ARBA00022475"/>
    </source>
</evidence>
<protein>
    <submittedName>
        <fullName evidence="9">Phosphate:Na+ symporter</fullName>
    </submittedName>
</protein>
<evidence type="ECO:0000256" key="4">
    <source>
        <dbReference type="ARBA" id="ARBA00022989"/>
    </source>
</evidence>
<feature type="transmembrane region" description="Helical" evidence="7">
    <location>
        <begin position="190"/>
        <end position="213"/>
    </location>
</feature>
<dbReference type="Pfam" id="PF02690">
    <property type="entry name" value="Na_Pi_cotrans"/>
    <property type="match status" value="1"/>
</dbReference>
<dbReference type="Pfam" id="PF01895">
    <property type="entry name" value="PhoU"/>
    <property type="match status" value="2"/>
</dbReference>
<feature type="transmembrane region" description="Helical" evidence="7">
    <location>
        <begin position="298"/>
        <end position="323"/>
    </location>
</feature>
<dbReference type="SUPFAM" id="SSF109755">
    <property type="entry name" value="PhoU-like"/>
    <property type="match status" value="1"/>
</dbReference>
<feature type="transmembrane region" description="Helical" evidence="7">
    <location>
        <begin position="7"/>
        <end position="31"/>
    </location>
</feature>
<reference evidence="10" key="1">
    <citation type="submission" date="2016-11" db="EMBL/GenBank/DDBJ databases">
        <authorList>
            <person name="Varghese N."/>
            <person name="Submissions S."/>
        </authorList>
    </citation>
    <scope>NUCLEOTIDE SEQUENCE [LARGE SCALE GENOMIC DNA]</scope>
    <source>
        <strain evidence="10">DSM 3071</strain>
    </source>
</reference>
<dbReference type="RefSeq" id="WP_073389276.1">
    <property type="nucleotide sequence ID" value="NZ_FQXK01000032.1"/>
</dbReference>
<dbReference type="NCBIfam" id="NF037997">
    <property type="entry name" value="Na_Pi_symport"/>
    <property type="match status" value="1"/>
</dbReference>
<dbReference type="GO" id="GO:0044341">
    <property type="term" value="P:sodium-dependent phosphate transport"/>
    <property type="evidence" value="ECO:0007669"/>
    <property type="project" value="InterPro"/>
</dbReference>
<evidence type="ECO:0000256" key="7">
    <source>
        <dbReference type="SAM" id="Phobius"/>
    </source>
</evidence>
<evidence type="ECO:0000256" key="1">
    <source>
        <dbReference type="ARBA" id="ARBA00004651"/>
    </source>
</evidence>
<evidence type="ECO:0000313" key="9">
    <source>
        <dbReference type="EMBL" id="SHI52717.1"/>
    </source>
</evidence>
<dbReference type="PANTHER" id="PTHR10010:SF46">
    <property type="entry name" value="SODIUM-DEPENDENT PHOSPHATE TRANSPORT PROTEIN 2B"/>
    <property type="match status" value="1"/>
</dbReference>
<evidence type="ECO:0000256" key="5">
    <source>
        <dbReference type="ARBA" id="ARBA00023136"/>
    </source>
</evidence>
<dbReference type="InterPro" id="IPR003841">
    <property type="entry name" value="Na/Pi_transpt"/>
</dbReference>
<evidence type="ECO:0000313" key="10">
    <source>
        <dbReference type="Proteomes" id="UP000184278"/>
    </source>
</evidence>
<dbReference type="Gene3D" id="1.20.58.220">
    <property type="entry name" value="Phosphate transport system protein phou homolog 2, domain 2"/>
    <property type="match status" value="1"/>
</dbReference>
<keyword evidence="5 7" id="KW-0472">Membrane</keyword>
<feature type="transmembrane region" description="Helical" evidence="7">
    <location>
        <begin position="261"/>
        <end position="286"/>
    </location>
</feature>